<dbReference type="EMBL" id="KT359617">
    <property type="protein sequence ID" value="ALX38504.1"/>
    <property type="molecule type" value="Genomic_DNA"/>
</dbReference>
<protein>
    <submittedName>
        <fullName evidence="3">Gtr8</fullName>
    </submittedName>
</protein>
<reference evidence="3" key="1">
    <citation type="submission" date="2015-08" db="EMBL/GenBank/DDBJ databases">
        <title>Repeated local emergence of carbapenem resistant Acinetobacter baumannii in a single hospital ward.</title>
        <authorList>
            <person name="Schultz M.B."/>
            <person name="Tan D.P."/>
            <person name="Hoang N.T."/>
            <person name="Ingle D."/>
            <person name="Hawkey J."/>
            <person name="Edwards D."/>
            <person name="Kenyon J.J."/>
            <person name="Hall R.M."/>
            <person name="Fournier-Level A."/>
            <person name="Baker S."/>
            <person name="Holt K.E."/>
        </authorList>
    </citation>
    <scope>NUCLEOTIDE SEQUENCE</scope>
    <source>
        <strain evidence="3">BAL_114</strain>
    </source>
</reference>
<dbReference type="AlphaFoldDB" id="A0A0Q2NJ05"/>
<name>A0A0Q2NJ05_ACIBA</name>
<dbReference type="SUPFAM" id="SSF53756">
    <property type="entry name" value="UDP-Glycosyltransferase/glycogen phosphorylase"/>
    <property type="match status" value="1"/>
</dbReference>
<dbReference type="Gene3D" id="3.40.50.2000">
    <property type="entry name" value="Glycogen Phosphorylase B"/>
    <property type="match status" value="2"/>
</dbReference>
<evidence type="ECO:0000259" key="1">
    <source>
        <dbReference type="Pfam" id="PF00534"/>
    </source>
</evidence>
<evidence type="ECO:0000259" key="2">
    <source>
        <dbReference type="Pfam" id="PF13439"/>
    </source>
</evidence>
<gene>
    <name evidence="3" type="primary">gtr8</name>
</gene>
<dbReference type="Pfam" id="PF00534">
    <property type="entry name" value="Glycos_transf_1"/>
    <property type="match status" value="1"/>
</dbReference>
<dbReference type="PANTHER" id="PTHR12526:SF630">
    <property type="entry name" value="GLYCOSYLTRANSFERASE"/>
    <property type="match status" value="1"/>
</dbReference>
<dbReference type="CDD" id="cd03820">
    <property type="entry name" value="GT4_AmsD-like"/>
    <property type="match status" value="1"/>
</dbReference>
<accession>A0A0Q2NJ05</accession>
<feature type="domain" description="Glycosyl transferase family 1" evidence="1">
    <location>
        <begin position="166"/>
        <end position="319"/>
    </location>
</feature>
<sequence>MKILFIINSLKNKSGSERVAVELANKMSAIRGYNITLLNREAIKENTAYPIADKVEVITLFGSLFEFYKKLRKHISSNNYDVVVVHNMGKLSLLCTFVPNTNKLVILEHVSFVSRPKKIQILSKLLYRKIDQVVTLTQNDKEQFDKFHSNVIVIPNFSPFSIASQPQNNSKQIVTIGRLTDQKNYIHLLQAWKKIYQTIPDWQLNIYGEGEHQEMLQDYIKQQSLKNVSLKGSTSNVKEVYEQSSFFVMSSKYEGLPMVLIEAQSFGLPVVSYNCPYGPSDVIRDSKNGFLVEDQNVDELAAAILKLALSPHLLEQFSQSSLLNAKKYQPEQILRMWIEKVLEG</sequence>
<dbReference type="PATRIC" id="fig|470.2423.peg.3816"/>
<proteinExistence type="predicted"/>
<dbReference type="GO" id="GO:1901135">
    <property type="term" value="P:carbohydrate derivative metabolic process"/>
    <property type="evidence" value="ECO:0007669"/>
    <property type="project" value="UniProtKB-ARBA"/>
</dbReference>
<dbReference type="RefSeq" id="WP_032039667.1">
    <property type="nucleotide sequence ID" value="NZ_CAUZKM010000012.1"/>
</dbReference>
<dbReference type="GO" id="GO:0016757">
    <property type="term" value="F:glycosyltransferase activity"/>
    <property type="evidence" value="ECO:0007669"/>
    <property type="project" value="InterPro"/>
</dbReference>
<organism evidence="3">
    <name type="scientific">Acinetobacter baumannii</name>
    <dbReference type="NCBI Taxonomy" id="470"/>
    <lineage>
        <taxon>Bacteria</taxon>
        <taxon>Pseudomonadati</taxon>
        <taxon>Pseudomonadota</taxon>
        <taxon>Gammaproteobacteria</taxon>
        <taxon>Moraxellales</taxon>
        <taxon>Moraxellaceae</taxon>
        <taxon>Acinetobacter</taxon>
        <taxon>Acinetobacter calcoaceticus/baumannii complex</taxon>
    </lineage>
</organism>
<dbReference type="InterPro" id="IPR028098">
    <property type="entry name" value="Glyco_trans_4-like_N"/>
</dbReference>
<dbReference type="Pfam" id="PF13439">
    <property type="entry name" value="Glyco_transf_4"/>
    <property type="match status" value="1"/>
</dbReference>
<dbReference type="PANTHER" id="PTHR12526">
    <property type="entry name" value="GLYCOSYLTRANSFERASE"/>
    <property type="match status" value="1"/>
</dbReference>
<dbReference type="InterPro" id="IPR001296">
    <property type="entry name" value="Glyco_trans_1"/>
</dbReference>
<feature type="domain" description="Glycosyltransferase subfamily 4-like N-terminal" evidence="2">
    <location>
        <begin position="14"/>
        <end position="156"/>
    </location>
</feature>
<evidence type="ECO:0000313" key="3">
    <source>
        <dbReference type="EMBL" id="ALX38504.1"/>
    </source>
</evidence>